<keyword evidence="2" id="KW-1003">Cell membrane</keyword>
<keyword evidence="5 6" id="KW-0472">Membrane</keyword>
<keyword evidence="9" id="KW-1185">Reference proteome</keyword>
<dbReference type="AlphaFoldDB" id="A0A839IW53"/>
<proteinExistence type="predicted"/>
<gene>
    <name evidence="8" type="ORF">H4O21_18535</name>
</gene>
<dbReference type="InterPro" id="IPR051542">
    <property type="entry name" value="Hydrogenase_cytochrome"/>
</dbReference>
<accession>A0A839IW53</accession>
<evidence type="ECO:0000256" key="1">
    <source>
        <dbReference type="ARBA" id="ARBA00004651"/>
    </source>
</evidence>
<dbReference type="PANTHER" id="PTHR30485">
    <property type="entry name" value="NI/FE-HYDROGENASE 1 B-TYPE CYTOCHROME SUBUNIT"/>
    <property type="match status" value="1"/>
</dbReference>
<dbReference type="SUPFAM" id="SSF81342">
    <property type="entry name" value="Transmembrane di-heme cytochromes"/>
    <property type="match status" value="1"/>
</dbReference>
<keyword evidence="3 6" id="KW-0812">Transmembrane</keyword>
<reference evidence="8 9" key="1">
    <citation type="submission" date="2020-08" db="EMBL/GenBank/DDBJ databases">
        <title>Oceanospirillum sp. nov. isolated from marine sediment.</title>
        <authorList>
            <person name="Ji X."/>
        </authorList>
    </citation>
    <scope>NUCLEOTIDE SEQUENCE [LARGE SCALE GENOMIC DNA]</scope>
    <source>
        <strain evidence="8 9">D5</strain>
    </source>
</reference>
<dbReference type="GO" id="GO:0009055">
    <property type="term" value="F:electron transfer activity"/>
    <property type="evidence" value="ECO:0007669"/>
    <property type="project" value="InterPro"/>
</dbReference>
<dbReference type="GO" id="GO:0022904">
    <property type="term" value="P:respiratory electron transport chain"/>
    <property type="evidence" value="ECO:0007669"/>
    <property type="project" value="InterPro"/>
</dbReference>
<dbReference type="InterPro" id="IPR011577">
    <property type="entry name" value="Cyt_b561_bac/Ni-Hgenase"/>
</dbReference>
<feature type="transmembrane region" description="Helical" evidence="6">
    <location>
        <begin position="12"/>
        <end position="29"/>
    </location>
</feature>
<dbReference type="GO" id="GO:0005886">
    <property type="term" value="C:plasma membrane"/>
    <property type="evidence" value="ECO:0007669"/>
    <property type="project" value="UniProtKB-SubCell"/>
</dbReference>
<comment type="subcellular location">
    <subcellularLocation>
        <location evidence="1">Cell membrane</location>
        <topology evidence="1">Multi-pass membrane protein</topology>
    </subcellularLocation>
</comment>
<dbReference type="Pfam" id="PF01292">
    <property type="entry name" value="Ni_hydr_CYTB"/>
    <property type="match status" value="1"/>
</dbReference>
<name>A0A839IW53_9GAMM</name>
<dbReference type="InterPro" id="IPR016174">
    <property type="entry name" value="Di-haem_cyt_TM"/>
</dbReference>
<evidence type="ECO:0000256" key="2">
    <source>
        <dbReference type="ARBA" id="ARBA00022475"/>
    </source>
</evidence>
<comment type="caution">
    <text evidence="8">The sequence shown here is derived from an EMBL/GenBank/DDBJ whole genome shotgun (WGS) entry which is preliminary data.</text>
</comment>
<feature type="domain" description="Cytochrome b561 bacterial/Ni-hydrogenase" evidence="7">
    <location>
        <begin position="9"/>
        <end position="168"/>
    </location>
</feature>
<evidence type="ECO:0000313" key="9">
    <source>
        <dbReference type="Proteomes" id="UP000565262"/>
    </source>
</evidence>
<protein>
    <submittedName>
        <fullName evidence="8">Cytochrome b/b6 domain-containing protein</fullName>
    </submittedName>
</protein>
<dbReference type="PANTHER" id="PTHR30485:SF2">
    <property type="entry name" value="BLL0597 PROTEIN"/>
    <property type="match status" value="1"/>
</dbReference>
<dbReference type="Gene3D" id="1.20.950.20">
    <property type="entry name" value="Transmembrane di-heme cytochromes, Chain C"/>
    <property type="match status" value="1"/>
</dbReference>
<dbReference type="GO" id="GO:0020037">
    <property type="term" value="F:heme binding"/>
    <property type="evidence" value="ECO:0007669"/>
    <property type="project" value="TreeGrafter"/>
</dbReference>
<dbReference type="EMBL" id="JACJFM010000031">
    <property type="protein sequence ID" value="MBB1488607.1"/>
    <property type="molecule type" value="Genomic_DNA"/>
</dbReference>
<feature type="transmembrane region" description="Helical" evidence="6">
    <location>
        <begin position="131"/>
        <end position="151"/>
    </location>
</feature>
<evidence type="ECO:0000313" key="8">
    <source>
        <dbReference type="EMBL" id="MBB1488607.1"/>
    </source>
</evidence>
<dbReference type="Proteomes" id="UP000565262">
    <property type="component" value="Unassembled WGS sequence"/>
</dbReference>
<evidence type="ECO:0000256" key="6">
    <source>
        <dbReference type="SAM" id="Phobius"/>
    </source>
</evidence>
<keyword evidence="4 6" id="KW-1133">Transmembrane helix</keyword>
<dbReference type="RefSeq" id="WP_182810373.1">
    <property type="nucleotide sequence ID" value="NZ_JACJFM010000031.1"/>
</dbReference>
<evidence type="ECO:0000256" key="4">
    <source>
        <dbReference type="ARBA" id="ARBA00022989"/>
    </source>
</evidence>
<sequence length="173" mass="20399">MGHRKRVKVWDRFIRLFHWSLAGIFLTNMTMTEEGSDWHQWLGYIALALLLLRLIWGFIGSESSRWHTFWPGLTRLQQWYKGQWHPPVITHTPPGALMMITLMLLILGLGITGYMMEEIDYFWGEDWVEELHGLIADSIMLLIPLHVLAAIRESWQKKDNLITGMIHGYRRLD</sequence>
<evidence type="ECO:0000256" key="5">
    <source>
        <dbReference type="ARBA" id="ARBA00023136"/>
    </source>
</evidence>
<evidence type="ECO:0000256" key="3">
    <source>
        <dbReference type="ARBA" id="ARBA00022692"/>
    </source>
</evidence>
<evidence type="ECO:0000259" key="7">
    <source>
        <dbReference type="Pfam" id="PF01292"/>
    </source>
</evidence>
<feature type="transmembrane region" description="Helical" evidence="6">
    <location>
        <begin position="96"/>
        <end position="116"/>
    </location>
</feature>
<feature type="transmembrane region" description="Helical" evidence="6">
    <location>
        <begin position="41"/>
        <end position="59"/>
    </location>
</feature>
<organism evidence="8 9">
    <name type="scientific">Oceanospirillum sediminis</name>
    <dbReference type="NCBI Taxonomy" id="2760088"/>
    <lineage>
        <taxon>Bacteria</taxon>
        <taxon>Pseudomonadati</taxon>
        <taxon>Pseudomonadota</taxon>
        <taxon>Gammaproteobacteria</taxon>
        <taxon>Oceanospirillales</taxon>
        <taxon>Oceanospirillaceae</taxon>
        <taxon>Oceanospirillum</taxon>
    </lineage>
</organism>